<evidence type="ECO:0000313" key="2">
    <source>
        <dbReference type="EMBL" id="KRH94789.1"/>
    </source>
</evidence>
<sequence length="103" mass="11813">LLDEGKIIGNDGPYMSPVVLVSKKNGSLRFCIDYRALNLNTIKQEFPISHMQDILNSLKHATVFTKIDLESANHQIEMKEEDQHKTGFITQDGCFQWKVMPFD</sequence>
<dbReference type="EMBL" id="LGUB01000031">
    <property type="protein sequence ID" value="KRH94789.1"/>
    <property type="molecule type" value="Genomic_DNA"/>
</dbReference>
<dbReference type="Pfam" id="PF00078">
    <property type="entry name" value="RVT_1"/>
    <property type="match status" value="1"/>
</dbReference>
<dbReference type="InterPro" id="IPR043502">
    <property type="entry name" value="DNA/RNA_pol_sf"/>
</dbReference>
<dbReference type="PANTHER" id="PTHR24559:SF444">
    <property type="entry name" value="REVERSE TRANSCRIPTASE DOMAIN-CONTAINING PROTEIN"/>
    <property type="match status" value="1"/>
</dbReference>
<name>A0A0R0M3U4_9MICR</name>
<dbReference type="OrthoDB" id="5920460at2759"/>
<comment type="caution">
    <text evidence="2">The sequence shown here is derived from an EMBL/GenBank/DDBJ whole genome shotgun (WGS) entry which is preliminary data.</text>
</comment>
<organism evidence="2 3">
    <name type="scientific">Pseudoloma neurophilia</name>
    <dbReference type="NCBI Taxonomy" id="146866"/>
    <lineage>
        <taxon>Eukaryota</taxon>
        <taxon>Fungi</taxon>
        <taxon>Fungi incertae sedis</taxon>
        <taxon>Microsporidia</taxon>
        <taxon>Pseudoloma</taxon>
    </lineage>
</organism>
<dbReference type="VEuPathDB" id="MicrosporidiaDB:M153_1470004565"/>
<dbReference type="Gene3D" id="3.30.70.270">
    <property type="match status" value="1"/>
</dbReference>
<dbReference type="Gene3D" id="3.10.10.10">
    <property type="entry name" value="HIV Type 1 Reverse Transcriptase, subunit A, domain 1"/>
    <property type="match status" value="1"/>
</dbReference>
<dbReference type="PANTHER" id="PTHR24559">
    <property type="entry name" value="TRANSPOSON TY3-I GAG-POL POLYPROTEIN"/>
    <property type="match status" value="1"/>
</dbReference>
<dbReference type="GO" id="GO:0003964">
    <property type="term" value="F:RNA-directed DNA polymerase activity"/>
    <property type="evidence" value="ECO:0007669"/>
    <property type="project" value="UniProtKB-KW"/>
</dbReference>
<reference evidence="2 3" key="1">
    <citation type="submission" date="2015-07" db="EMBL/GenBank/DDBJ databases">
        <title>The genome of Pseudoloma neurophilia, a relevant intracellular parasite of the zebrafish.</title>
        <authorList>
            <person name="Ndikumana S."/>
            <person name="Pelin A."/>
            <person name="Sanders J."/>
            <person name="Corradi N."/>
        </authorList>
    </citation>
    <scope>NUCLEOTIDE SEQUENCE [LARGE SCALE GENOMIC DNA]</scope>
    <source>
        <strain evidence="2 3">MK1</strain>
    </source>
</reference>
<feature type="non-terminal residue" evidence="2">
    <location>
        <position position="1"/>
    </location>
</feature>
<feature type="domain" description="Reverse transcriptase" evidence="1">
    <location>
        <begin position="22"/>
        <end position="102"/>
    </location>
</feature>
<dbReference type="InterPro" id="IPR000477">
    <property type="entry name" value="RT_dom"/>
</dbReference>
<dbReference type="AlphaFoldDB" id="A0A0R0M3U4"/>
<gene>
    <name evidence="2" type="ORF">M153_1470004565</name>
</gene>
<dbReference type="CDD" id="cd01647">
    <property type="entry name" value="RT_LTR"/>
    <property type="match status" value="1"/>
</dbReference>
<keyword evidence="2" id="KW-0548">Nucleotidyltransferase</keyword>
<dbReference type="Proteomes" id="UP000051530">
    <property type="component" value="Unassembled WGS sequence"/>
</dbReference>
<keyword evidence="2" id="KW-0808">Transferase</keyword>
<accession>A0A0R0M3U4</accession>
<dbReference type="InterPro" id="IPR043128">
    <property type="entry name" value="Rev_trsase/Diguanyl_cyclase"/>
</dbReference>
<evidence type="ECO:0000313" key="3">
    <source>
        <dbReference type="Proteomes" id="UP000051530"/>
    </source>
</evidence>
<keyword evidence="2" id="KW-0695">RNA-directed DNA polymerase</keyword>
<dbReference type="SUPFAM" id="SSF56672">
    <property type="entry name" value="DNA/RNA polymerases"/>
    <property type="match status" value="1"/>
</dbReference>
<keyword evidence="3" id="KW-1185">Reference proteome</keyword>
<proteinExistence type="predicted"/>
<dbReference type="InterPro" id="IPR053134">
    <property type="entry name" value="RNA-dir_DNA_polymerase"/>
</dbReference>
<protein>
    <submittedName>
        <fullName evidence="2">Reverse transcriptase</fullName>
    </submittedName>
</protein>
<evidence type="ECO:0000259" key="1">
    <source>
        <dbReference type="Pfam" id="PF00078"/>
    </source>
</evidence>